<dbReference type="RefSeq" id="WP_009574881.1">
    <property type="nucleotide sequence ID" value="NZ_AEIG01000014.1"/>
</dbReference>
<dbReference type="InterPro" id="IPR007459">
    <property type="entry name" value="DNA_pol3_chi"/>
</dbReference>
<organism evidence="1 2">
    <name type="scientific">Aequoribacter fuscus</name>
    <dbReference type="NCBI Taxonomy" id="2518989"/>
    <lineage>
        <taxon>Bacteria</taxon>
        <taxon>Pseudomonadati</taxon>
        <taxon>Pseudomonadota</taxon>
        <taxon>Gammaproteobacteria</taxon>
        <taxon>Cellvibrionales</taxon>
        <taxon>Halieaceae</taxon>
        <taxon>Aequoribacter</taxon>
    </lineage>
</organism>
<dbReference type="Gene3D" id="3.40.50.10110">
    <property type="entry name" value="DNA polymerase III subunit chi"/>
    <property type="match status" value="1"/>
</dbReference>
<sequence length="145" mass="16833">MTRVGFYVVQSDDTLASHRVAAVLAEKALNRGHRIFVLARDESHAQELYDIFWSFRHDAFLPVSLWHERATSAIVIGHSNPTPEHHDCLINLSMTTDNFASRFQRIVEIVTQQAHHLEAMRDAWRWYKHRGFALEKHDVALPNHV</sequence>
<evidence type="ECO:0000313" key="2">
    <source>
        <dbReference type="Proteomes" id="UP000005615"/>
    </source>
</evidence>
<reference evidence="1 2" key="1">
    <citation type="journal article" date="2011" name="J. Bacteriol.">
        <title>Genome sequence of strain IMCC3088, a proteorhodopsin-containing marine bacterium belonging to the OM60/NOR5 clade.</title>
        <authorList>
            <person name="Jang Y."/>
            <person name="Oh H.M."/>
            <person name="Kang I."/>
            <person name="Lee K."/>
            <person name="Yang S.J."/>
            <person name="Cho J.C."/>
        </authorList>
    </citation>
    <scope>NUCLEOTIDE SEQUENCE [LARGE SCALE GENOMIC DNA]</scope>
    <source>
        <strain evidence="1 2">IMCC3088</strain>
    </source>
</reference>
<gene>
    <name evidence="1" type="ORF">IMCC3088_446</name>
</gene>
<dbReference type="GO" id="GO:0032298">
    <property type="term" value="P:positive regulation of DNA-templated DNA replication initiation"/>
    <property type="evidence" value="ECO:0007669"/>
    <property type="project" value="TreeGrafter"/>
</dbReference>
<dbReference type="GO" id="GO:0003677">
    <property type="term" value="F:DNA binding"/>
    <property type="evidence" value="ECO:0007669"/>
    <property type="project" value="InterPro"/>
</dbReference>
<dbReference type="OrthoDB" id="5297568at2"/>
<dbReference type="PANTHER" id="PTHR38767:SF1">
    <property type="entry name" value="DNA POLYMERASE III SUBUNIT CHI"/>
    <property type="match status" value="1"/>
</dbReference>
<keyword evidence="2" id="KW-1185">Reference proteome</keyword>
<dbReference type="SUPFAM" id="SSF102400">
    <property type="entry name" value="DNA polymerase III chi subunit"/>
    <property type="match status" value="1"/>
</dbReference>
<name>F3KZP0_9GAMM</name>
<dbReference type="Proteomes" id="UP000005615">
    <property type="component" value="Unassembled WGS sequence"/>
</dbReference>
<dbReference type="GO" id="GO:0006260">
    <property type="term" value="P:DNA replication"/>
    <property type="evidence" value="ECO:0007669"/>
    <property type="project" value="InterPro"/>
</dbReference>
<dbReference type="InterPro" id="IPR036768">
    <property type="entry name" value="PolIII_chi_sf"/>
</dbReference>
<dbReference type="eggNOG" id="COG2927">
    <property type="taxonomic scope" value="Bacteria"/>
</dbReference>
<dbReference type="STRING" id="2518989.IMCC3088_446"/>
<accession>F3KZP0</accession>
<protein>
    <submittedName>
        <fullName evidence="1">DNA polymerase III chi subunit</fullName>
    </submittedName>
</protein>
<dbReference type="AlphaFoldDB" id="F3KZP0"/>
<dbReference type="GO" id="GO:0003887">
    <property type="term" value="F:DNA-directed DNA polymerase activity"/>
    <property type="evidence" value="ECO:0007669"/>
    <property type="project" value="InterPro"/>
</dbReference>
<evidence type="ECO:0000313" key="1">
    <source>
        <dbReference type="EMBL" id="EGG30469.1"/>
    </source>
</evidence>
<dbReference type="Pfam" id="PF04364">
    <property type="entry name" value="DNA_pol3_chi"/>
    <property type="match status" value="1"/>
</dbReference>
<dbReference type="EMBL" id="AEIG01000014">
    <property type="protein sequence ID" value="EGG30469.1"/>
    <property type="molecule type" value="Genomic_DNA"/>
</dbReference>
<proteinExistence type="predicted"/>
<dbReference type="PANTHER" id="PTHR38767">
    <property type="entry name" value="DNA POLYMERASE III SUBUNIT CHI"/>
    <property type="match status" value="1"/>
</dbReference>
<comment type="caution">
    <text evidence="1">The sequence shown here is derived from an EMBL/GenBank/DDBJ whole genome shotgun (WGS) entry which is preliminary data.</text>
</comment>